<protein>
    <submittedName>
        <fullName evidence="2">Uncharacterized protein</fullName>
    </submittedName>
</protein>
<gene>
    <name evidence="2" type="ORF">DSL92_05680</name>
</gene>
<reference evidence="2" key="1">
    <citation type="submission" date="2018-12" db="EMBL/GenBank/DDBJ databases">
        <authorList>
            <person name="Jadhav K."/>
            <person name="Kushwaha B."/>
            <person name="Jadhav I."/>
        </authorList>
    </citation>
    <scope>NUCLEOTIDE SEQUENCE [LARGE SCALE GENOMIC DNA]</scope>
    <source>
        <strain evidence="2">SBS 10</strain>
    </source>
</reference>
<proteinExistence type="predicted"/>
<dbReference type="AlphaFoldDB" id="A0A432JJQ3"/>
<evidence type="ECO:0000256" key="1">
    <source>
        <dbReference type="SAM" id="MobiDB-lite"/>
    </source>
</evidence>
<organism evidence="2">
    <name type="scientific">Billgrantia gudaonensis</name>
    <dbReference type="NCBI Taxonomy" id="376427"/>
    <lineage>
        <taxon>Bacteria</taxon>
        <taxon>Pseudomonadati</taxon>
        <taxon>Pseudomonadota</taxon>
        <taxon>Gammaproteobacteria</taxon>
        <taxon>Oceanospirillales</taxon>
        <taxon>Halomonadaceae</taxon>
        <taxon>Billgrantia</taxon>
    </lineage>
</organism>
<accession>A0A432JJQ3</accession>
<dbReference type="EMBL" id="RXHI01000016">
    <property type="protein sequence ID" value="RUA22443.1"/>
    <property type="molecule type" value="Genomic_DNA"/>
</dbReference>
<evidence type="ECO:0000313" key="2">
    <source>
        <dbReference type="EMBL" id="RUA22443.1"/>
    </source>
</evidence>
<comment type="caution">
    <text evidence="2">The sequence shown here is derived from an EMBL/GenBank/DDBJ whole genome shotgun (WGS) entry which is preliminary data.</text>
</comment>
<name>A0A432JJQ3_9GAMM</name>
<sequence length="133" mass="14809">MTTTGALAPAWATTGWLTSTTGPPTASTWAGAAVSPTLDRRRRWLPGETGYGVHDVYARWRPATDDRLTLSDGQQPARQAVLRSYQLCGLWRRGGRPARSRPGRAWCQPYRLRAGPRQGARHPFKTVRNNTPR</sequence>
<feature type="region of interest" description="Disordered" evidence="1">
    <location>
        <begin position="109"/>
        <end position="133"/>
    </location>
</feature>